<protein>
    <submittedName>
        <fullName evidence="4">Leucine-rich repeat domain-containing protein</fullName>
    </submittedName>
</protein>
<dbReference type="InterPro" id="IPR050216">
    <property type="entry name" value="LRR_domain-containing"/>
</dbReference>
<dbReference type="Pfam" id="PF13855">
    <property type="entry name" value="LRR_8"/>
    <property type="match status" value="1"/>
</dbReference>
<keyword evidence="3" id="KW-0812">Transmembrane</keyword>
<keyword evidence="1" id="KW-0433">Leucine-rich repeat</keyword>
<comment type="caution">
    <text evidence="4">The sequence shown here is derived from an EMBL/GenBank/DDBJ whole genome shotgun (WGS) entry which is preliminary data.</text>
</comment>
<feature type="transmembrane region" description="Helical" evidence="3">
    <location>
        <begin position="20"/>
        <end position="50"/>
    </location>
</feature>
<dbReference type="Gene3D" id="3.80.10.10">
    <property type="entry name" value="Ribonuclease Inhibitor"/>
    <property type="match status" value="1"/>
</dbReference>
<evidence type="ECO:0000256" key="1">
    <source>
        <dbReference type="ARBA" id="ARBA00022614"/>
    </source>
</evidence>
<keyword evidence="3" id="KW-1133">Transmembrane helix</keyword>
<evidence type="ECO:0000256" key="3">
    <source>
        <dbReference type="SAM" id="Phobius"/>
    </source>
</evidence>
<dbReference type="SUPFAM" id="SSF52058">
    <property type="entry name" value="L domain-like"/>
    <property type="match status" value="1"/>
</dbReference>
<dbReference type="RefSeq" id="WP_190314330.1">
    <property type="nucleotide sequence ID" value="NZ_JACNYL010000003.1"/>
</dbReference>
<sequence length="477" mass="54331">MFITRLLGSPLKVMAFLTTAVGLLAIFTFSYFFFLGIYLLGIGLLLYIINFALSKLLKNRRVYGVGQTVLTLIYLVLVFVFYMRRQEHNYIILPKDFDGQSGIIFGIEGYPELPKKRFWKRTITLPESGILITSTKFEDIPHMVRFASADSPAPVYPSVRWDPNVTVDCIVCDNKIEAWSFSKGKEDDSNLKDLMVSFCNDIAEGKEKSFYKSGYSSILQDAKGNYLWLMNRGLSTLPEGIGKLSVYKAILTDNNFTSIPEQIFEIKGLEDLVLVVNPITEFPCELPRLHSLKSVSFAETGITKIPCDLSKMDSLAHFDLSRNDLTTFPEKIKTIPSLKWLSLQNNKLADITFIDECLQKLGTLYLYSNVIKSLTQETKFLGNVRELLIFDNEIDSIPDNIADLKNLEKLEIWNNPITYISPKIATLTGLRSLRLDDDSLAEHDKENLRKWLPNCTIFFQTRGKKILSVDSEKDRPI</sequence>
<evidence type="ECO:0000313" key="4">
    <source>
        <dbReference type="EMBL" id="MBD1422618.1"/>
    </source>
</evidence>
<gene>
    <name evidence="4" type="ORF">H8B21_13660</name>
</gene>
<name>A0ABR7XUA7_9SPHI</name>
<proteinExistence type="predicted"/>
<organism evidence="4 5">
    <name type="scientific">Sphingobacterium chuzhouense</name>
    <dbReference type="NCBI Taxonomy" id="1742264"/>
    <lineage>
        <taxon>Bacteria</taxon>
        <taxon>Pseudomonadati</taxon>
        <taxon>Bacteroidota</taxon>
        <taxon>Sphingobacteriia</taxon>
        <taxon>Sphingobacteriales</taxon>
        <taxon>Sphingobacteriaceae</taxon>
        <taxon>Sphingobacterium</taxon>
    </lineage>
</organism>
<dbReference type="InterPro" id="IPR032675">
    <property type="entry name" value="LRR_dom_sf"/>
</dbReference>
<dbReference type="InterPro" id="IPR003591">
    <property type="entry name" value="Leu-rich_rpt_typical-subtyp"/>
</dbReference>
<dbReference type="PROSITE" id="PS51450">
    <property type="entry name" value="LRR"/>
    <property type="match status" value="1"/>
</dbReference>
<keyword evidence="5" id="KW-1185">Reference proteome</keyword>
<dbReference type="EMBL" id="JACNYL010000003">
    <property type="protein sequence ID" value="MBD1422618.1"/>
    <property type="molecule type" value="Genomic_DNA"/>
</dbReference>
<reference evidence="4 5" key="1">
    <citation type="submission" date="2020-08" db="EMBL/GenBank/DDBJ databases">
        <title>Sphingobacterium sp. DN00404 isolated from aquaculture water.</title>
        <authorList>
            <person name="Zhang M."/>
        </authorList>
    </citation>
    <scope>NUCLEOTIDE SEQUENCE [LARGE SCALE GENOMIC DNA]</scope>
    <source>
        <strain evidence="4 5">KCTC 42746</strain>
    </source>
</reference>
<keyword evidence="3" id="KW-0472">Membrane</keyword>
<dbReference type="InterPro" id="IPR001611">
    <property type="entry name" value="Leu-rich_rpt"/>
</dbReference>
<evidence type="ECO:0000313" key="5">
    <source>
        <dbReference type="Proteomes" id="UP000651112"/>
    </source>
</evidence>
<dbReference type="SMART" id="SM00369">
    <property type="entry name" value="LRR_TYP"/>
    <property type="match status" value="4"/>
</dbReference>
<accession>A0ABR7XUA7</accession>
<feature type="transmembrane region" description="Helical" evidence="3">
    <location>
        <begin position="62"/>
        <end position="83"/>
    </location>
</feature>
<keyword evidence="2" id="KW-0677">Repeat</keyword>
<dbReference type="PANTHER" id="PTHR48051:SF1">
    <property type="entry name" value="RAS SUPPRESSOR PROTEIN 1"/>
    <property type="match status" value="1"/>
</dbReference>
<dbReference type="PANTHER" id="PTHR48051">
    <property type="match status" value="1"/>
</dbReference>
<dbReference type="Proteomes" id="UP000651112">
    <property type="component" value="Unassembled WGS sequence"/>
</dbReference>
<evidence type="ECO:0000256" key="2">
    <source>
        <dbReference type="ARBA" id="ARBA00022737"/>
    </source>
</evidence>